<dbReference type="EMBL" id="JAUIRO010000009">
    <property type="protein sequence ID" value="KAK0701885.1"/>
    <property type="molecule type" value="Genomic_DNA"/>
</dbReference>
<dbReference type="PANTHER" id="PTHR48106:SF13">
    <property type="entry name" value="QUINONE OXIDOREDUCTASE-RELATED"/>
    <property type="match status" value="1"/>
</dbReference>
<name>A0AA40DG72_9PEZI</name>
<dbReference type="RefSeq" id="XP_060289549.1">
    <property type="nucleotide sequence ID" value="XM_060444464.1"/>
</dbReference>
<dbReference type="Gene3D" id="3.40.50.720">
    <property type="entry name" value="NAD(P)-binding Rossmann-like Domain"/>
    <property type="match status" value="1"/>
</dbReference>
<dbReference type="SUPFAM" id="SSF51735">
    <property type="entry name" value="NAD(P)-binding Rossmann-fold domains"/>
    <property type="match status" value="1"/>
</dbReference>
<dbReference type="CDD" id="cd05286">
    <property type="entry name" value="QOR2"/>
    <property type="match status" value="1"/>
</dbReference>
<dbReference type="Proteomes" id="UP001172101">
    <property type="component" value="Unassembled WGS sequence"/>
</dbReference>
<evidence type="ECO:0000259" key="5">
    <source>
        <dbReference type="SMART" id="SM00829"/>
    </source>
</evidence>
<dbReference type="InterPro" id="IPR020843">
    <property type="entry name" value="ER"/>
</dbReference>
<dbReference type="PANTHER" id="PTHR48106">
    <property type="entry name" value="QUINONE OXIDOREDUCTASE PIG3-RELATED"/>
    <property type="match status" value="1"/>
</dbReference>
<dbReference type="InterPro" id="IPR036291">
    <property type="entry name" value="NAD(P)-bd_dom_sf"/>
</dbReference>
<evidence type="ECO:0000313" key="7">
    <source>
        <dbReference type="Proteomes" id="UP001172101"/>
    </source>
</evidence>
<dbReference type="GO" id="GO:0003960">
    <property type="term" value="F:quinone reductase (NADPH) activity"/>
    <property type="evidence" value="ECO:0007669"/>
    <property type="project" value="InterPro"/>
</dbReference>
<dbReference type="Pfam" id="PF08240">
    <property type="entry name" value="ADH_N"/>
    <property type="match status" value="1"/>
</dbReference>
<evidence type="ECO:0000256" key="4">
    <source>
        <dbReference type="ARBA" id="ARBA00070796"/>
    </source>
</evidence>
<protein>
    <recommendedName>
        <fullName evidence="4">Probable quinone oxidoreductase</fullName>
    </recommendedName>
    <alternativeName>
        <fullName evidence="3">NADPH:quinone reductase</fullName>
    </alternativeName>
</protein>
<evidence type="ECO:0000256" key="1">
    <source>
        <dbReference type="ARBA" id="ARBA00022857"/>
    </source>
</evidence>
<evidence type="ECO:0000256" key="2">
    <source>
        <dbReference type="ARBA" id="ARBA00023002"/>
    </source>
</evidence>
<dbReference type="InterPro" id="IPR013154">
    <property type="entry name" value="ADH-like_N"/>
</dbReference>
<dbReference type="Gene3D" id="3.90.180.10">
    <property type="entry name" value="Medium-chain alcohol dehydrogenases, catalytic domain"/>
    <property type="match status" value="1"/>
</dbReference>
<gene>
    <name evidence="6" type="ORF">B0T26DRAFT_744862</name>
</gene>
<evidence type="ECO:0000256" key="3">
    <source>
        <dbReference type="ARBA" id="ARBA00043088"/>
    </source>
</evidence>
<reference evidence="6" key="1">
    <citation type="submission" date="2023-06" db="EMBL/GenBank/DDBJ databases">
        <title>Genome-scale phylogeny and comparative genomics of the fungal order Sordariales.</title>
        <authorList>
            <consortium name="Lawrence Berkeley National Laboratory"/>
            <person name="Hensen N."/>
            <person name="Bonometti L."/>
            <person name="Westerberg I."/>
            <person name="Brannstrom I.O."/>
            <person name="Guillou S."/>
            <person name="Cros-Aarteil S."/>
            <person name="Calhoun S."/>
            <person name="Haridas S."/>
            <person name="Kuo A."/>
            <person name="Mondo S."/>
            <person name="Pangilinan J."/>
            <person name="Riley R."/>
            <person name="LaButti K."/>
            <person name="Andreopoulos B."/>
            <person name="Lipzen A."/>
            <person name="Chen C."/>
            <person name="Yanf M."/>
            <person name="Daum C."/>
            <person name="Ng V."/>
            <person name="Clum A."/>
            <person name="Steindorff A."/>
            <person name="Ohm R."/>
            <person name="Martin F."/>
            <person name="Silar P."/>
            <person name="Natvig D."/>
            <person name="Lalanne C."/>
            <person name="Gautier V."/>
            <person name="Ament-velasquez S.L."/>
            <person name="Kruys A."/>
            <person name="Hutchinson M.I."/>
            <person name="Powell A.J."/>
            <person name="Barry K."/>
            <person name="Miller A.N."/>
            <person name="Grigoriev I.V."/>
            <person name="Debuchy R."/>
            <person name="Gladieux P."/>
            <person name="Thoren M.H."/>
            <person name="Johannesson H."/>
        </authorList>
    </citation>
    <scope>NUCLEOTIDE SEQUENCE</scope>
    <source>
        <strain evidence="6">SMH2392-1A</strain>
    </source>
</reference>
<dbReference type="GO" id="GO:0070402">
    <property type="term" value="F:NADPH binding"/>
    <property type="evidence" value="ECO:0007669"/>
    <property type="project" value="TreeGrafter"/>
</dbReference>
<keyword evidence="7" id="KW-1185">Reference proteome</keyword>
<keyword evidence="2" id="KW-0560">Oxidoreductase</keyword>
<keyword evidence="1" id="KW-0521">NADP</keyword>
<dbReference type="SUPFAM" id="SSF50129">
    <property type="entry name" value="GroES-like"/>
    <property type="match status" value="1"/>
</dbReference>
<feature type="domain" description="Enoyl reductase (ER)" evidence="5">
    <location>
        <begin position="17"/>
        <end position="333"/>
    </location>
</feature>
<dbReference type="GeneID" id="85327734"/>
<organism evidence="6 7">
    <name type="scientific">Lasiosphaeria miniovina</name>
    <dbReference type="NCBI Taxonomy" id="1954250"/>
    <lineage>
        <taxon>Eukaryota</taxon>
        <taxon>Fungi</taxon>
        <taxon>Dikarya</taxon>
        <taxon>Ascomycota</taxon>
        <taxon>Pezizomycotina</taxon>
        <taxon>Sordariomycetes</taxon>
        <taxon>Sordariomycetidae</taxon>
        <taxon>Sordariales</taxon>
        <taxon>Lasiosphaeriaceae</taxon>
        <taxon>Lasiosphaeria</taxon>
    </lineage>
</organism>
<accession>A0AA40DG72</accession>
<dbReference type="InterPro" id="IPR011032">
    <property type="entry name" value="GroES-like_sf"/>
</dbReference>
<dbReference type="GO" id="GO:0035925">
    <property type="term" value="F:mRNA 3'-UTR AU-rich region binding"/>
    <property type="evidence" value="ECO:0007669"/>
    <property type="project" value="TreeGrafter"/>
</dbReference>
<dbReference type="GO" id="GO:0005829">
    <property type="term" value="C:cytosol"/>
    <property type="evidence" value="ECO:0007669"/>
    <property type="project" value="TreeGrafter"/>
</dbReference>
<dbReference type="InterPro" id="IPR047618">
    <property type="entry name" value="QOR-like"/>
</dbReference>
<proteinExistence type="predicted"/>
<dbReference type="AlphaFoldDB" id="A0AA40DG72"/>
<comment type="caution">
    <text evidence="6">The sequence shown here is derived from an EMBL/GenBank/DDBJ whole genome shotgun (WGS) entry which is preliminary data.</text>
</comment>
<dbReference type="InterPro" id="IPR013149">
    <property type="entry name" value="ADH-like_C"/>
</dbReference>
<dbReference type="FunFam" id="3.40.50.720:FF:000053">
    <property type="entry name" value="Quinone oxidoreductase 1"/>
    <property type="match status" value="1"/>
</dbReference>
<dbReference type="Pfam" id="PF00107">
    <property type="entry name" value="ADH_zinc_N"/>
    <property type="match status" value="1"/>
</dbReference>
<dbReference type="SMART" id="SM00829">
    <property type="entry name" value="PKS_ER"/>
    <property type="match status" value="1"/>
</dbReference>
<sequence length="335" mass="35450">MAPIPTTMSGVLIEKNGGPEVLQWRTDLPVPKLQDGEILIRNEFVGVNYIDTYFRTGLYKAALPLVLGREGAGTVVASATDEFKPGDRVAYTGERAYAELTSLAADKAAAIPAGITTETAAASMLQGLTALTFVREAAGIKRGDEDKGPGSGPWVLVHAAAGGTGGLLVQLLTVLGAKVIGTAGGPEKCETAAKNGAQYVIDSRNEDAVARVAEITSGKGVDVIFDGVGKATIDSDFDMIARKGTLVIFGNASGSPPPIELARLSAKNIKLMRPVLFSYLATKEERQEYTKELFELILAGKVDIKVHDVYPLKEIARAHSDLEGRKTTGKVLLRV</sequence>
<evidence type="ECO:0000313" key="6">
    <source>
        <dbReference type="EMBL" id="KAK0701885.1"/>
    </source>
</evidence>